<comment type="caution">
    <text evidence="6">The sequence shown here is derived from an EMBL/GenBank/DDBJ whole genome shotgun (WGS) entry which is preliminary data.</text>
</comment>
<evidence type="ECO:0000256" key="4">
    <source>
        <dbReference type="SAM" id="Phobius"/>
    </source>
</evidence>
<dbReference type="SUPFAM" id="SSF51445">
    <property type="entry name" value="(Trans)glycosidases"/>
    <property type="match status" value="1"/>
</dbReference>
<dbReference type="Gene3D" id="3.20.20.70">
    <property type="entry name" value="Aldolase class I"/>
    <property type="match status" value="1"/>
</dbReference>
<dbReference type="EMBL" id="JBEFKJ010000036">
    <property type="protein sequence ID" value="KAL2037949.1"/>
    <property type="molecule type" value="Genomic_DNA"/>
</dbReference>
<gene>
    <name evidence="6" type="ORF">N7G274_009424</name>
</gene>
<keyword evidence="4" id="KW-0472">Membrane</keyword>
<dbReference type="InterPro" id="IPR017853">
    <property type="entry name" value="GH"/>
</dbReference>
<keyword evidence="4" id="KW-0812">Transmembrane</keyword>
<feature type="compositionally biased region" description="Low complexity" evidence="3">
    <location>
        <begin position="67"/>
        <end position="93"/>
    </location>
</feature>
<evidence type="ECO:0000256" key="2">
    <source>
        <dbReference type="ARBA" id="ARBA00012755"/>
    </source>
</evidence>
<comment type="catalytic activity">
    <reaction evidence="1">
        <text>Hydrolysis of terminal, non-reducing alpha-D-galactose residues in alpha-D-galactosides, including galactose oligosaccharides, galactomannans and galactolipids.</text>
        <dbReference type="EC" id="3.2.1.22"/>
    </reaction>
</comment>
<evidence type="ECO:0000259" key="5">
    <source>
        <dbReference type="Pfam" id="PF03537"/>
    </source>
</evidence>
<accession>A0ABR3ZWE0</accession>
<organism evidence="6 7">
    <name type="scientific">Stereocaulon virgatum</name>
    <dbReference type="NCBI Taxonomy" id="373712"/>
    <lineage>
        <taxon>Eukaryota</taxon>
        <taxon>Fungi</taxon>
        <taxon>Dikarya</taxon>
        <taxon>Ascomycota</taxon>
        <taxon>Pezizomycotina</taxon>
        <taxon>Lecanoromycetes</taxon>
        <taxon>OSLEUM clade</taxon>
        <taxon>Lecanoromycetidae</taxon>
        <taxon>Lecanorales</taxon>
        <taxon>Lecanorineae</taxon>
        <taxon>Stereocaulaceae</taxon>
        <taxon>Stereocaulon</taxon>
    </lineage>
</organism>
<dbReference type="InterPro" id="IPR004352">
    <property type="entry name" value="GH114_TIM-barrel"/>
</dbReference>
<dbReference type="Proteomes" id="UP001590950">
    <property type="component" value="Unassembled WGS sequence"/>
</dbReference>
<protein>
    <recommendedName>
        <fullName evidence="2">alpha-galactosidase</fullName>
        <ecNumber evidence="2">3.2.1.22</ecNumber>
    </recommendedName>
</protein>
<feature type="transmembrane region" description="Helical" evidence="4">
    <location>
        <begin position="38"/>
        <end position="61"/>
    </location>
</feature>
<feature type="region of interest" description="Disordered" evidence="3">
    <location>
        <begin position="64"/>
        <end position="93"/>
    </location>
</feature>
<dbReference type="PANTHER" id="PTHR35273:SF2">
    <property type="entry name" value="ALPHA-GALACTOSIDASE"/>
    <property type="match status" value="1"/>
</dbReference>
<keyword evidence="4" id="KW-1133">Transmembrane helix</keyword>
<evidence type="ECO:0000313" key="6">
    <source>
        <dbReference type="EMBL" id="KAL2037949.1"/>
    </source>
</evidence>
<reference evidence="6 7" key="1">
    <citation type="submission" date="2024-09" db="EMBL/GenBank/DDBJ databases">
        <title>Rethinking Asexuality: The Enigmatic Case of Functional Sexual Genes in Lepraria (Stereocaulaceae).</title>
        <authorList>
            <person name="Doellman M."/>
            <person name="Sun Y."/>
            <person name="Barcenas-Pena A."/>
            <person name="Lumbsch H.T."/>
            <person name="Grewe F."/>
        </authorList>
    </citation>
    <scope>NUCLEOTIDE SEQUENCE [LARGE SCALE GENOMIC DNA]</scope>
    <source>
        <strain evidence="6 7">Mercado 3170</strain>
    </source>
</reference>
<dbReference type="PANTHER" id="PTHR35273">
    <property type="entry name" value="ALPHA-1,4 POLYGALACTOSAMINIDASE, PUTATIVE (AFU_ORTHOLOGUE AFUA_3G07890)-RELATED"/>
    <property type="match status" value="1"/>
</dbReference>
<sequence length="341" mass="37182">METTVLKEGCHVSSMEENIHGKDGNKNIKRPSIPRRRILIILLVALLILLIGLSVGLGVGLTRGQATDSTSSSSPSTAPTPSTTSVHTTSSTTYPNIWSPTAGTSWQIEIQNPLANTSIDVSVYDIDLFANNASIISTLHGMNRKVICYFSAGSYEDWRPNASQFNKATDLGKPLDGWPGEWWLQANSANVRKIMLARMDMAVSKGCDGVDPDNIDAYDNNNGFSLAQADAVNYVNFLADAAHARSLSVGLKNGGAILGQVIRNMQWSINEQCVKYNECDTFRPFIEQGKPVFHIKYLDGTPDVPAQVVSGTCGNVHAKEFSTVLKRIDLDDWVVEYPSSL</sequence>
<evidence type="ECO:0000256" key="3">
    <source>
        <dbReference type="SAM" id="MobiDB-lite"/>
    </source>
</evidence>
<feature type="domain" description="Glycoside-hydrolase family GH114 TIM-barrel" evidence="5">
    <location>
        <begin position="105"/>
        <end position="333"/>
    </location>
</feature>
<dbReference type="Pfam" id="PF03537">
    <property type="entry name" value="Glyco_hydro_114"/>
    <property type="match status" value="1"/>
</dbReference>
<keyword evidence="7" id="KW-1185">Reference proteome</keyword>
<dbReference type="EC" id="3.2.1.22" evidence="2"/>
<proteinExistence type="predicted"/>
<evidence type="ECO:0000313" key="7">
    <source>
        <dbReference type="Proteomes" id="UP001590950"/>
    </source>
</evidence>
<name>A0ABR3ZWE0_9LECA</name>
<evidence type="ECO:0000256" key="1">
    <source>
        <dbReference type="ARBA" id="ARBA00001255"/>
    </source>
</evidence>
<dbReference type="InterPro" id="IPR013785">
    <property type="entry name" value="Aldolase_TIM"/>
</dbReference>